<dbReference type="PANTHER" id="PTHR36978:SF4">
    <property type="entry name" value="P-LOOP CONTAINING NUCLEOSIDE TRIPHOSPHATE HYDROLASE PROTEIN"/>
    <property type="match status" value="1"/>
</dbReference>
<evidence type="ECO:0000313" key="1">
    <source>
        <dbReference type="EMBL" id="CUH43972.1"/>
    </source>
</evidence>
<organism evidence="1 2">
    <name type="scientific">Ruegeria atlantica</name>
    <dbReference type="NCBI Taxonomy" id="81569"/>
    <lineage>
        <taxon>Bacteria</taxon>
        <taxon>Pseudomonadati</taxon>
        <taxon>Pseudomonadota</taxon>
        <taxon>Alphaproteobacteria</taxon>
        <taxon>Rhodobacterales</taxon>
        <taxon>Roseobacteraceae</taxon>
        <taxon>Ruegeria</taxon>
    </lineage>
</organism>
<keyword evidence="2" id="KW-1185">Reference proteome</keyword>
<sequence length="206" mass="23490">MTIEVIGAGWGRTATNSLKRGLERLGFGVCHHMWEVANDQERLVPLWNAALDGNPDWHSVFDGNRSAVDWPVAGYWQQLAEFFPEAKVILTTRTPESWYASISETILQVIDDPEQAPEPARPVSRMAKRAVTRSIGSDWSAEALMGRFREHEERVRTSLAPERLLVFDPRDGWEPLSDFLNVSVPTEPFPRSNHRDEFFANMDDIQ</sequence>
<name>A0A0N7LP17_9RHOB</name>
<dbReference type="Pfam" id="PF17784">
    <property type="entry name" value="Sulfotransfer_4"/>
    <property type="match status" value="1"/>
</dbReference>
<reference evidence="2" key="1">
    <citation type="submission" date="2015-09" db="EMBL/GenBank/DDBJ databases">
        <authorList>
            <person name="Rodrigo-Torres L."/>
            <person name="Arahal D.R."/>
        </authorList>
    </citation>
    <scope>NUCLEOTIDE SEQUENCE [LARGE SCALE GENOMIC DNA]</scope>
    <source>
        <strain evidence="2">CECT 4293</strain>
    </source>
</reference>
<dbReference type="SUPFAM" id="SSF52540">
    <property type="entry name" value="P-loop containing nucleoside triphosphate hydrolases"/>
    <property type="match status" value="1"/>
</dbReference>
<proteinExistence type="predicted"/>
<dbReference type="EMBL" id="CYPS01000043">
    <property type="protein sequence ID" value="CUH43972.1"/>
    <property type="molecule type" value="Genomic_DNA"/>
</dbReference>
<gene>
    <name evidence="1" type="ORF">RUM4293_02869</name>
</gene>
<accession>A0A0N7LP17</accession>
<protein>
    <recommendedName>
        <fullName evidence="3">Sulfotransferase family protein</fullName>
    </recommendedName>
</protein>
<dbReference type="Proteomes" id="UP000050786">
    <property type="component" value="Unassembled WGS sequence"/>
</dbReference>
<dbReference type="RefSeq" id="WP_058273956.1">
    <property type="nucleotide sequence ID" value="NZ_CYPS01000043.1"/>
</dbReference>
<dbReference type="InterPro" id="IPR040632">
    <property type="entry name" value="Sulfotransfer_4"/>
</dbReference>
<evidence type="ECO:0008006" key="3">
    <source>
        <dbReference type="Google" id="ProtNLM"/>
    </source>
</evidence>
<dbReference type="PANTHER" id="PTHR36978">
    <property type="entry name" value="P-LOOP CONTAINING NUCLEOTIDE TRIPHOSPHATE HYDROLASE"/>
    <property type="match status" value="1"/>
</dbReference>
<dbReference type="Gene3D" id="3.40.50.300">
    <property type="entry name" value="P-loop containing nucleotide triphosphate hydrolases"/>
    <property type="match status" value="1"/>
</dbReference>
<dbReference type="InterPro" id="IPR027417">
    <property type="entry name" value="P-loop_NTPase"/>
</dbReference>
<dbReference type="AlphaFoldDB" id="A0A0N7LP17"/>
<evidence type="ECO:0000313" key="2">
    <source>
        <dbReference type="Proteomes" id="UP000050786"/>
    </source>
</evidence>